<dbReference type="PROSITE" id="PS50943">
    <property type="entry name" value="HTH_CROC1"/>
    <property type="match status" value="1"/>
</dbReference>
<dbReference type="AlphaFoldDB" id="A0A645GRV1"/>
<dbReference type="CDD" id="cd00093">
    <property type="entry name" value="HTH_XRE"/>
    <property type="match status" value="1"/>
</dbReference>
<accession>A0A645GRV1</accession>
<organism evidence="2">
    <name type="scientific">bioreactor metagenome</name>
    <dbReference type="NCBI Taxonomy" id="1076179"/>
    <lineage>
        <taxon>unclassified sequences</taxon>
        <taxon>metagenomes</taxon>
        <taxon>ecological metagenomes</taxon>
    </lineage>
</organism>
<feature type="domain" description="HTH cro/C1-type" evidence="1">
    <location>
        <begin position="16"/>
        <end position="75"/>
    </location>
</feature>
<evidence type="ECO:0000259" key="1">
    <source>
        <dbReference type="PROSITE" id="PS50943"/>
    </source>
</evidence>
<dbReference type="InterPro" id="IPR010982">
    <property type="entry name" value="Lambda_DNA-bd_dom_sf"/>
</dbReference>
<gene>
    <name evidence="2" type="ORF">SDC9_176116</name>
</gene>
<dbReference type="Pfam" id="PF13560">
    <property type="entry name" value="HTH_31"/>
    <property type="match status" value="1"/>
</dbReference>
<comment type="caution">
    <text evidence="2">The sequence shown here is derived from an EMBL/GenBank/DDBJ whole genome shotgun (WGS) entry which is preliminary data.</text>
</comment>
<dbReference type="GO" id="GO:0003677">
    <property type="term" value="F:DNA binding"/>
    <property type="evidence" value="ECO:0007669"/>
    <property type="project" value="InterPro"/>
</dbReference>
<dbReference type="SMART" id="SM00530">
    <property type="entry name" value="HTH_XRE"/>
    <property type="match status" value="1"/>
</dbReference>
<dbReference type="InterPro" id="IPR001387">
    <property type="entry name" value="Cro/C1-type_HTH"/>
</dbReference>
<dbReference type="Gene3D" id="1.10.260.40">
    <property type="entry name" value="lambda repressor-like DNA-binding domains"/>
    <property type="match status" value="1"/>
</dbReference>
<reference evidence="2" key="1">
    <citation type="submission" date="2019-08" db="EMBL/GenBank/DDBJ databases">
        <authorList>
            <person name="Kucharzyk K."/>
            <person name="Murdoch R.W."/>
            <person name="Higgins S."/>
            <person name="Loffler F."/>
        </authorList>
    </citation>
    <scope>NUCLEOTIDE SEQUENCE</scope>
</reference>
<protein>
    <recommendedName>
        <fullName evidence="1">HTH cro/C1-type domain-containing protein</fullName>
    </recommendedName>
</protein>
<evidence type="ECO:0000313" key="2">
    <source>
        <dbReference type="EMBL" id="MPN28672.1"/>
    </source>
</evidence>
<proteinExistence type="predicted"/>
<dbReference type="SUPFAM" id="SSF47413">
    <property type="entry name" value="lambda repressor-like DNA-binding domains"/>
    <property type="match status" value="1"/>
</dbReference>
<dbReference type="EMBL" id="VSSQ01079039">
    <property type="protein sequence ID" value="MPN28672.1"/>
    <property type="molecule type" value="Genomic_DNA"/>
</dbReference>
<name>A0A645GRV1_9ZZZZ</name>
<sequence length="80" mass="9190">MMDQKIKQDFCIGANLRALRIKAGLTQEQVAIKMQLFGLNMSRDFYAHIENGTYNIRASELVAFRAVFQCDYADFFVGMD</sequence>